<dbReference type="InterPro" id="IPR015943">
    <property type="entry name" value="WD40/YVTN_repeat-like_dom_sf"/>
</dbReference>
<name>A0A2T0V0Q2_9MICO</name>
<dbReference type="OrthoDB" id="4855658at2"/>
<keyword evidence="1" id="KW-0472">Membrane</keyword>
<keyword evidence="3" id="KW-1185">Reference proteome</keyword>
<comment type="caution">
    <text evidence="2">The sequence shown here is derived from an EMBL/GenBank/DDBJ whole genome shotgun (WGS) entry which is preliminary data.</text>
</comment>
<evidence type="ECO:0008006" key="4">
    <source>
        <dbReference type="Google" id="ProtNLM"/>
    </source>
</evidence>
<proteinExistence type="predicted"/>
<keyword evidence="1" id="KW-1133">Transmembrane helix</keyword>
<dbReference type="AlphaFoldDB" id="A0A2T0V0Q2"/>
<dbReference type="Gene3D" id="2.130.10.10">
    <property type="entry name" value="YVTN repeat-like/Quinoprotein amine dehydrogenase"/>
    <property type="match status" value="1"/>
</dbReference>
<dbReference type="SUPFAM" id="SSF82171">
    <property type="entry name" value="DPP6 N-terminal domain-like"/>
    <property type="match status" value="1"/>
</dbReference>
<dbReference type="Proteomes" id="UP000237822">
    <property type="component" value="Unassembled WGS sequence"/>
</dbReference>
<evidence type="ECO:0000256" key="1">
    <source>
        <dbReference type="SAM" id="Phobius"/>
    </source>
</evidence>
<evidence type="ECO:0000313" key="3">
    <source>
        <dbReference type="Proteomes" id="UP000237822"/>
    </source>
</evidence>
<sequence length="436" mass="45995">MSPDLKALLDEAAAPIAERDFVTDAWEGARARRRRTRFVTAGVAAAAAAVVAAVVVIPRGVDDRRTLPATTPTPSASAPWQAEPVDVLGVDAVFGPTPEQAAALPRVDARTAKTLGLPESLNPDARDIRPLSKDQQALAASGDNLAPVSAVLLRFGTDGAMYPVLYRPSLSRPWHEVDTVRLASVTSPEGSVTIALGERAISPDRRSVALVQPDRVIIIDAVTATSRTIEVPDAALRSVGWTDDGRYLVAGSETTQWRVDPSTGRVTRFDGSAYAGRYRLSFGGGGATLASHAADGAQTDSRPAPPIFSGAFGETWSSGRFFATAGWLTEKAQLAAPTVGGTVPYQGVLVADAPLLDPRMLLVPDNPPDTEFSKGCCRPLRWVADDRLVLLWGDEILVWDVGRNELSRVSVGPRGDVTADGSPVPGSLSPIFAVAP</sequence>
<dbReference type="RefSeq" id="WP_106296029.1">
    <property type="nucleotide sequence ID" value="NZ_PVTI01000001.1"/>
</dbReference>
<gene>
    <name evidence="2" type="ORF">BCF74_101135</name>
</gene>
<protein>
    <recommendedName>
        <fullName evidence="4">WD40 repeat protein</fullName>
    </recommendedName>
</protein>
<dbReference type="EMBL" id="PVTI01000001">
    <property type="protein sequence ID" value="PRY63736.1"/>
    <property type="molecule type" value="Genomic_DNA"/>
</dbReference>
<feature type="transmembrane region" description="Helical" evidence="1">
    <location>
        <begin position="38"/>
        <end position="57"/>
    </location>
</feature>
<evidence type="ECO:0000313" key="2">
    <source>
        <dbReference type="EMBL" id="PRY63736.1"/>
    </source>
</evidence>
<reference evidence="2 3" key="1">
    <citation type="submission" date="2018-03" db="EMBL/GenBank/DDBJ databases">
        <title>Genomic Encyclopedia of Archaeal and Bacterial Type Strains, Phase II (KMG-II): from individual species to whole genera.</title>
        <authorList>
            <person name="Goeker M."/>
        </authorList>
    </citation>
    <scope>NUCLEOTIDE SEQUENCE [LARGE SCALE GENOMIC DNA]</scope>
    <source>
        <strain evidence="2 3">ATCC BAA-1496</strain>
    </source>
</reference>
<organism evidence="2 3">
    <name type="scientific">Knoellia remsis</name>
    <dbReference type="NCBI Taxonomy" id="407159"/>
    <lineage>
        <taxon>Bacteria</taxon>
        <taxon>Bacillati</taxon>
        <taxon>Actinomycetota</taxon>
        <taxon>Actinomycetes</taxon>
        <taxon>Micrococcales</taxon>
        <taxon>Intrasporangiaceae</taxon>
        <taxon>Knoellia</taxon>
    </lineage>
</organism>
<keyword evidence="1" id="KW-0812">Transmembrane</keyword>
<accession>A0A2T0V0Q2</accession>